<proteinExistence type="predicted"/>
<sequence>MSGSLMPRPSSFSIDNLLTQANSARLIHDPAQSDDWAWKAWARTESFKRTTYLHLRGAAGNVDIDRSVPVLISKVMEKLPQRWNKCNHRACHNTNARSVYHIDTAPRDVADWNDWLAVCYLGTHSSTPVPNERSKGYQWRPAYRKC</sequence>
<dbReference type="GeneID" id="68314083"/>
<dbReference type="EMBL" id="JAHBCI010000004">
    <property type="protein sequence ID" value="KAG9503382.1"/>
    <property type="molecule type" value="Genomic_DNA"/>
</dbReference>
<evidence type="ECO:0000313" key="1">
    <source>
        <dbReference type="EMBL" id="KAG9503382.1"/>
    </source>
</evidence>
<comment type="caution">
    <text evidence="1">The sequence shown here is derived from an EMBL/GenBank/DDBJ whole genome shotgun (WGS) entry which is preliminary data.</text>
</comment>
<dbReference type="KEGG" id="fmu:J7337_006227"/>
<gene>
    <name evidence="1" type="ORF">J7337_006227</name>
</gene>
<dbReference type="Proteomes" id="UP000827133">
    <property type="component" value="Unassembled WGS sequence"/>
</dbReference>
<keyword evidence="2" id="KW-1185">Reference proteome</keyword>
<organism evidence="1 2">
    <name type="scientific">Fusarium musae</name>
    <dbReference type="NCBI Taxonomy" id="1042133"/>
    <lineage>
        <taxon>Eukaryota</taxon>
        <taxon>Fungi</taxon>
        <taxon>Dikarya</taxon>
        <taxon>Ascomycota</taxon>
        <taxon>Pezizomycotina</taxon>
        <taxon>Sordariomycetes</taxon>
        <taxon>Hypocreomycetidae</taxon>
        <taxon>Hypocreales</taxon>
        <taxon>Nectriaceae</taxon>
        <taxon>Fusarium</taxon>
    </lineage>
</organism>
<evidence type="ECO:0000313" key="2">
    <source>
        <dbReference type="Proteomes" id="UP000827133"/>
    </source>
</evidence>
<reference evidence="1" key="1">
    <citation type="journal article" date="2021" name="Mol. Plant Microbe Interact.">
        <title>Telomere to telomere genome assembly of Fusarium musae F31, causal agent of crown rot disease of banana.</title>
        <authorList>
            <person name="Degradi L."/>
            <person name="Tava V."/>
            <person name="Kunova A."/>
            <person name="Cortesi P."/>
            <person name="Saracchi M."/>
            <person name="Pasquali M."/>
        </authorList>
    </citation>
    <scope>NUCLEOTIDE SEQUENCE</scope>
    <source>
        <strain evidence="1">F31</strain>
    </source>
</reference>
<accession>A0A9P8DKG0</accession>
<name>A0A9P8DKG0_9HYPO</name>
<dbReference type="RefSeq" id="XP_044682382.1">
    <property type="nucleotide sequence ID" value="XM_044823891.1"/>
</dbReference>
<dbReference type="AlphaFoldDB" id="A0A9P8DKG0"/>
<protein>
    <submittedName>
        <fullName evidence="1">Uncharacterized protein</fullName>
    </submittedName>
</protein>